<accession>A0A1I8MJK7</accession>
<organism evidence="2">
    <name type="scientific">Musca domestica</name>
    <name type="common">House fly</name>
    <dbReference type="NCBI Taxonomy" id="7370"/>
    <lineage>
        <taxon>Eukaryota</taxon>
        <taxon>Metazoa</taxon>
        <taxon>Ecdysozoa</taxon>
        <taxon>Arthropoda</taxon>
        <taxon>Hexapoda</taxon>
        <taxon>Insecta</taxon>
        <taxon>Pterygota</taxon>
        <taxon>Neoptera</taxon>
        <taxon>Endopterygota</taxon>
        <taxon>Diptera</taxon>
        <taxon>Brachycera</taxon>
        <taxon>Muscomorpha</taxon>
        <taxon>Muscoidea</taxon>
        <taxon>Muscidae</taxon>
        <taxon>Musca</taxon>
    </lineage>
</organism>
<protein>
    <submittedName>
        <fullName evidence="2">Uncharacterized protein</fullName>
    </submittedName>
</protein>
<feature type="region of interest" description="Disordered" evidence="1">
    <location>
        <begin position="48"/>
        <end position="103"/>
    </location>
</feature>
<name>A0A1I8MJK7_MUSDO</name>
<sequence>MPFVQRVVQPVNLAQVCSTSGSGNQKTNKFLCIPGKCQNNNCINNKLSPQHQQQQLQQQQQQRGEISLNGREPAQSKIAAESEFLSSSSSSSPPPPSLSLNPSDVLLSRTTSLLNSNAKDGLISPSLTSSTTASSTTTVTTAIIHNNGGVSTINDLAGKDTTDHVGYTNSFSYNTDHEDDVCSSVLPPVSPAPTMPMKKLKQHVEFLSNIPTSPTRQQSARSGASMVGGTSMAGSSGAIIRASTSQQQQLQQQQRLRTPQSPTATKIVAGYEFDSISNITLSNALRQLASLVLIASDIFDDLQKELQSVGDRARVVQKKIIAVERRVSAYDPKMVTVRKYLTKKKLFFWNRKYKSIFKAFRLISYFLLYVEI</sequence>
<feature type="region of interest" description="Disordered" evidence="1">
    <location>
        <begin position="210"/>
        <end position="261"/>
    </location>
</feature>
<reference evidence="2" key="1">
    <citation type="submission" date="2020-05" db="UniProtKB">
        <authorList>
            <consortium name="EnsemblMetazoa"/>
        </authorList>
    </citation>
    <scope>IDENTIFICATION</scope>
    <source>
        <strain evidence="2">Aabys</strain>
    </source>
</reference>
<feature type="compositionally biased region" description="Low complexity" evidence="1">
    <location>
        <begin position="244"/>
        <end position="261"/>
    </location>
</feature>
<dbReference type="AlphaFoldDB" id="A0A1I8MJK7"/>
<dbReference type="VEuPathDB" id="VectorBase:MDOMA2_010541"/>
<dbReference type="VEuPathDB" id="VectorBase:MDOA005590"/>
<dbReference type="STRING" id="7370.A0A1I8MJK7"/>
<dbReference type="EnsemblMetazoa" id="MDOA005590-RA">
    <property type="protein sequence ID" value="MDOA005590-PA"/>
    <property type="gene ID" value="MDOA005590"/>
</dbReference>
<evidence type="ECO:0000313" key="2">
    <source>
        <dbReference type="EnsemblMetazoa" id="MDOA005590-PA"/>
    </source>
</evidence>
<evidence type="ECO:0000256" key="1">
    <source>
        <dbReference type="SAM" id="MobiDB-lite"/>
    </source>
</evidence>
<dbReference type="Gene3D" id="1.20.5.340">
    <property type="match status" value="1"/>
</dbReference>
<feature type="compositionally biased region" description="Low complexity" evidence="1">
    <location>
        <begin position="50"/>
        <end position="62"/>
    </location>
</feature>
<feature type="compositionally biased region" description="Polar residues" evidence="1">
    <location>
        <begin position="210"/>
        <end position="222"/>
    </location>
</feature>
<proteinExistence type="predicted"/>